<evidence type="ECO:0000313" key="3">
    <source>
        <dbReference type="Proteomes" id="UP000762676"/>
    </source>
</evidence>
<dbReference type="AlphaFoldDB" id="A0AAV4EE02"/>
<sequence>MVLLMKMIIPKTDSDDKGDDHNGNKDDRYMVDGVVFIGGDDGNHGNNGHSGVDKVGTEDGGSDDATTLWGTGGSDDATTLWGLVVVMML</sequence>
<feature type="region of interest" description="Disordered" evidence="1">
    <location>
        <begin position="9"/>
        <end position="28"/>
    </location>
</feature>
<reference evidence="2 3" key="1">
    <citation type="journal article" date="2021" name="Elife">
        <title>Chloroplast acquisition without the gene transfer in kleptoplastic sea slugs, Plakobranchus ocellatus.</title>
        <authorList>
            <person name="Maeda T."/>
            <person name="Takahashi S."/>
            <person name="Yoshida T."/>
            <person name="Shimamura S."/>
            <person name="Takaki Y."/>
            <person name="Nagai Y."/>
            <person name="Toyoda A."/>
            <person name="Suzuki Y."/>
            <person name="Arimoto A."/>
            <person name="Ishii H."/>
            <person name="Satoh N."/>
            <person name="Nishiyama T."/>
            <person name="Hasebe M."/>
            <person name="Maruyama T."/>
            <person name="Minagawa J."/>
            <person name="Obokata J."/>
            <person name="Shigenobu S."/>
        </authorList>
    </citation>
    <scope>NUCLEOTIDE SEQUENCE [LARGE SCALE GENOMIC DNA]</scope>
</reference>
<dbReference type="EMBL" id="BMAT01007179">
    <property type="protein sequence ID" value="GFR59030.1"/>
    <property type="molecule type" value="Genomic_DNA"/>
</dbReference>
<evidence type="ECO:0000256" key="1">
    <source>
        <dbReference type="SAM" id="MobiDB-lite"/>
    </source>
</evidence>
<keyword evidence="3" id="KW-1185">Reference proteome</keyword>
<name>A0AAV4EE02_9GAST</name>
<feature type="compositionally biased region" description="Low complexity" evidence="1">
    <location>
        <begin position="39"/>
        <end position="49"/>
    </location>
</feature>
<gene>
    <name evidence="2" type="ORF">ElyMa_003493800</name>
</gene>
<comment type="caution">
    <text evidence="2">The sequence shown here is derived from an EMBL/GenBank/DDBJ whole genome shotgun (WGS) entry which is preliminary data.</text>
</comment>
<organism evidence="2 3">
    <name type="scientific">Elysia marginata</name>
    <dbReference type="NCBI Taxonomy" id="1093978"/>
    <lineage>
        <taxon>Eukaryota</taxon>
        <taxon>Metazoa</taxon>
        <taxon>Spiralia</taxon>
        <taxon>Lophotrochozoa</taxon>
        <taxon>Mollusca</taxon>
        <taxon>Gastropoda</taxon>
        <taxon>Heterobranchia</taxon>
        <taxon>Euthyneura</taxon>
        <taxon>Panpulmonata</taxon>
        <taxon>Sacoglossa</taxon>
        <taxon>Placobranchoidea</taxon>
        <taxon>Plakobranchidae</taxon>
        <taxon>Elysia</taxon>
    </lineage>
</organism>
<feature type="compositionally biased region" description="Basic and acidic residues" evidence="1">
    <location>
        <begin position="12"/>
        <end position="28"/>
    </location>
</feature>
<dbReference type="Proteomes" id="UP000762676">
    <property type="component" value="Unassembled WGS sequence"/>
</dbReference>
<feature type="region of interest" description="Disordered" evidence="1">
    <location>
        <begin position="39"/>
        <end position="70"/>
    </location>
</feature>
<proteinExistence type="predicted"/>
<protein>
    <submittedName>
        <fullName evidence="2">Uncharacterized protein</fullName>
    </submittedName>
</protein>
<evidence type="ECO:0000313" key="2">
    <source>
        <dbReference type="EMBL" id="GFR59030.1"/>
    </source>
</evidence>
<accession>A0AAV4EE02</accession>